<dbReference type="AlphaFoldDB" id="T1GC16"/>
<keyword evidence="2" id="KW-1185">Reference proteome</keyword>
<dbReference type="EnsemblMetazoa" id="MESCA000811-RA">
    <property type="protein sequence ID" value="MESCA000811-PA"/>
    <property type="gene ID" value="MESCA000811"/>
</dbReference>
<sequence>MLASIWSSSRNSPIYLWGNENSSSKRTQCVDDEVISARSIQSDHPYNSQVTKKDLPRHIPKRLKRAFPLDVESLVLLCESSRHFTVDSFLMLKPMNATRFPNLLNDVDDVKQTFQIYASLRKGRGWGDKTVTVCLSGSTAVTQMKPIILVQSTSSSKLSAKLMEIK</sequence>
<dbReference type="HOGENOM" id="CLU_1604592_0_0_1"/>
<proteinExistence type="predicted"/>
<protein>
    <submittedName>
        <fullName evidence="1">Uncharacterized protein</fullName>
    </submittedName>
</protein>
<accession>T1GC16</accession>
<reference evidence="2" key="1">
    <citation type="submission" date="2013-02" db="EMBL/GenBank/DDBJ databases">
        <authorList>
            <person name="Hughes D."/>
        </authorList>
    </citation>
    <scope>NUCLEOTIDE SEQUENCE</scope>
    <source>
        <strain>Durham</strain>
        <strain evidence="2">NC isolate 2 -- Noor lab</strain>
    </source>
</reference>
<evidence type="ECO:0000313" key="2">
    <source>
        <dbReference type="Proteomes" id="UP000015102"/>
    </source>
</evidence>
<evidence type="ECO:0000313" key="1">
    <source>
        <dbReference type="EnsemblMetazoa" id="MESCA000811-PA"/>
    </source>
</evidence>
<name>T1GC16_MEGSC</name>
<organism evidence="1 2">
    <name type="scientific">Megaselia scalaris</name>
    <name type="common">Humpbacked fly</name>
    <name type="synonym">Phora scalaris</name>
    <dbReference type="NCBI Taxonomy" id="36166"/>
    <lineage>
        <taxon>Eukaryota</taxon>
        <taxon>Metazoa</taxon>
        <taxon>Ecdysozoa</taxon>
        <taxon>Arthropoda</taxon>
        <taxon>Hexapoda</taxon>
        <taxon>Insecta</taxon>
        <taxon>Pterygota</taxon>
        <taxon>Neoptera</taxon>
        <taxon>Endopterygota</taxon>
        <taxon>Diptera</taxon>
        <taxon>Brachycera</taxon>
        <taxon>Muscomorpha</taxon>
        <taxon>Platypezoidea</taxon>
        <taxon>Phoridae</taxon>
        <taxon>Megaseliini</taxon>
        <taxon>Megaselia</taxon>
    </lineage>
</organism>
<dbReference type="EMBL" id="CAQQ02105614">
    <property type="status" value="NOT_ANNOTATED_CDS"/>
    <property type="molecule type" value="Genomic_DNA"/>
</dbReference>
<dbReference type="Proteomes" id="UP000015102">
    <property type="component" value="Unassembled WGS sequence"/>
</dbReference>
<dbReference type="EMBL" id="CAQQ02105613">
    <property type="status" value="NOT_ANNOTATED_CDS"/>
    <property type="molecule type" value="Genomic_DNA"/>
</dbReference>
<reference evidence="1" key="2">
    <citation type="submission" date="2015-06" db="UniProtKB">
        <authorList>
            <consortium name="EnsemblMetazoa"/>
        </authorList>
    </citation>
    <scope>IDENTIFICATION</scope>
</reference>